<reference evidence="10" key="1">
    <citation type="submission" date="2018-01" db="EMBL/GenBank/DDBJ databases">
        <title>Complete genome of Tamlana sp. UJ94.</title>
        <authorList>
            <person name="Jung J."/>
            <person name="Chung D."/>
            <person name="Bae S.S."/>
            <person name="Baek K."/>
        </authorList>
    </citation>
    <scope>NUCLEOTIDE SEQUENCE [LARGE SCALE GENOMIC DNA]</scope>
    <source>
        <strain evidence="10">UJ94</strain>
    </source>
</reference>
<dbReference type="Proteomes" id="UP000236592">
    <property type="component" value="Chromosome"/>
</dbReference>
<name>A0A2I7SH80_9FLAO</name>
<keyword evidence="6" id="KW-0472">Membrane</keyword>
<evidence type="ECO:0000256" key="2">
    <source>
        <dbReference type="ARBA" id="ARBA00007613"/>
    </source>
</evidence>
<dbReference type="GO" id="GO:0015562">
    <property type="term" value="F:efflux transmembrane transporter activity"/>
    <property type="evidence" value="ECO:0007669"/>
    <property type="project" value="InterPro"/>
</dbReference>
<dbReference type="PANTHER" id="PTHR30026:SF20">
    <property type="entry name" value="OUTER MEMBRANE PROTEIN TOLC"/>
    <property type="match status" value="1"/>
</dbReference>
<keyword evidence="10" id="KW-1185">Reference proteome</keyword>
<dbReference type="KEGG" id="taj:C1A40_07085"/>
<dbReference type="EMBL" id="CP025938">
    <property type="protein sequence ID" value="AUS05251.1"/>
    <property type="molecule type" value="Genomic_DNA"/>
</dbReference>
<evidence type="ECO:0000256" key="4">
    <source>
        <dbReference type="ARBA" id="ARBA00022452"/>
    </source>
</evidence>
<keyword evidence="8" id="KW-0732">Signal</keyword>
<proteinExistence type="inferred from homology"/>
<evidence type="ECO:0000256" key="3">
    <source>
        <dbReference type="ARBA" id="ARBA00022448"/>
    </source>
</evidence>
<comment type="subcellular location">
    <subcellularLocation>
        <location evidence="1">Cell outer membrane</location>
    </subcellularLocation>
</comment>
<dbReference type="SUPFAM" id="SSF56954">
    <property type="entry name" value="Outer membrane efflux proteins (OEP)"/>
    <property type="match status" value="1"/>
</dbReference>
<evidence type="ECO:0000256" key="8">
    <source>
        <dbReference type="SAM" id="SignalP"/>
    </source>
</evidence>
<evidence type="ECO:0000256" key="5">
    <source>
        <dbReference type="ARBA" id="ARBA00022692"/>
    </source>
</evidence>
<keyword evidence="3" id="KW-0813">Transport</keyword>
<dbReference type="GO" id="GO:0009279">
    <property type="term" value="C:cell outer membrane"/>
    <property type="evidence" value="ECO:0007669"/>
    <property type="project" value="UniProtKB-SubCell"/>
</dbReference>
<dbReference type="PANTHER" id="PTHR30026">
    <property type="entry name" value="OUTER MEMBRANE PROTEIN TOLC"/>
    <property type="match status" value="1"/>
</dbReference>
<keyword evidence="5" id="KW-0812">Transmembrane</keyword>
<dbReference type="InterPro" id="IPR003423">
    <property type="entry name" value="OMP_efflux"/>
</dbReference>
<feature type="chain" id="PRO_5014382227" description="TolC family protein" evidence="8">
    <location>
        <begin position="25"/>
        <end position="465"/>
    </location>
</feature>
<dbReference type="AlphaFoldDB" id="A0A2I7SH80"/>
<evidence type="ECO:0008006" key="11">
    <source>
        <dbReference type="Google" id="ProtNLM"/>
    </source>
</evidence>
<evidence type="ECO:0000256" key="6">
    <source>
        <dbReference type="ARBA" id="ARBA00023136"/>
    </source>
</evidence>
<evidence type="ECO:0000313" key="10">
    <source>
        <dbReference type="Proteomes" id="UP000236592"/>
    </source>
</evidence>
<evidence type="ECO:0000313" key="9">
    <source>
        <dbReference type="EMBL" id="AUS05251.1"/>
    </source>
</evidence>
<gene>
    <name evidence="9" type="ORF">C1A40_07085</name>
</gene>
<dbReference type="InterPro" id="IPR051906">
    <property type="entry name" value="TolC-like"/>
</dbReference>
<organism evidence="9 10">
    <name type="scientific">Pseudotamlana carrageenivorans</name>
    <dbReference type="NCBI Taxonomy" id="2069432"/>
    <lineage>
        <taxon>Bacteria</taxon>
        <taxon>Pseudomonadati</taxon>
        <taxon>Bacteroidota</taxon>
        <taxon>Flavobacteriia</taxon>
        <taxon>Flavobacteriales</taxon>
        <taxon>Flavobacteriaceae</taxon>
        <taxon>Pseudotamlana</taxon>
    </lineage>
</organism>
<evidence type="ECO:0000256" key="7">
    <source>
        <dbReference type="ARBA" id="ARBA00023237"/>
    </source>
</evidence>
<evidence type="ECO:0000256" key="1">
    <source>
        <dbReference type="ARBA" id="ARBA00004442"/>
    </source>
</evidence>
<accession>A0A2I7SH80</accession>
<sequence length="465" mass="52598">MLKIMKGSFLFSLCLFCVQLQAQANLSEMELKLISLSLEKSYVLKEVGYDLSIDSITHKGIRQNFIPTLEFDASYGYGSTRITADVPTIQLPITGLNLFEGDTQFNAKGNILNANLTAKALLFSGLQVSYGSKASSEKIKAKNFMLFKERADIIKDVIDTFDKIELLNQSKHVLEAGILRLSKEKERVQKAINNGLATPYDRGKITAAELNLASEKTELYGNLNLLYLKLSMLTGVEISKLEAQKFELKPWLVKSNKNTFVDRPEVKALDASINAYDYKLKMNRNLFLPKVQALASLSYTNLFNAEFDTPYTLPTLSDPVNLELNKLELFPAYFVGLGMKWDIFTGLKHDNEIQKTRIQKSISENKKADAIEKLELFNKKVLVGFEVKNQQILYKEQEMQVALNTLNLAIKSYKIGLISISDRLKAETDYQDVVFEYYKLIAEQRMVALELLISTGSLQLQNLNP</sequence>
<dbReference type="GO" id="GO:0015288">
    <property type="term" value="F:porin activity"/>
    <property type="evidence" value="ECO:0007669"/>
    <property type="project" value="TreeGrafter"/>
</dbReference>
<dbReference type="GO" id="GO:1990281">
    <property type="term" value="C:efflux pump complex"/>
    <property type="evidence" value="ECO:0007669"/>
    <property type="project" value="TreeGrafter"/>
</dbReference>
<keyword evidence="7" id="KW-0998">Cell outer membrane</keyword>
<dbReference type="Gene3D" id="1.20.1600.10">
    <property type="entry name" value="Outer membrane efflux proteins (OEP)"/>
    <property type="match status" value="1"/>
</dbReference>
<feature type="signal peptide" evidence="8">
    <location>
        <begin position="1"/>
        <end position="24"/>
    </location>
</feature>
<keyword evidence="4" id="KW-1134">Transmembrane beta strand</keyword>
<protein>
    <recommendedName>
        <fullName evidence="11">TolC family protein</fullName>
    </recommendedName>
</protein>
<comment type="similarity">
    <text evidence="2">Belongs to the outer membrane factor (OMF) (TC 1.B.17) family.</text>
</comment>
<dbReference type="Pfam" id="PF02321">
    <property type="entry name" value="OEP"/>
    <property type="match status" value="1"/>
</dbReference>